<proteinExistence type="predicted"/>
<gene>
    <name evidence="1" type="ORF">GCM10010253_47930</name>
</gene>
<reference evidence="2" key="1">
    <citation type="journal article" date="2019" name="Int. J. Syst. Evol. Microbiol.">
        <title>The Global Catalogue of Microorganisms (GCM) 10K type strain sequencing project: providing services to taxonomists for standard genome sequencing and annotation.</title>
        <authorList>
            <consortium name="The Broad Institute Genomics Platform"/>
            <consortium name="The Broad Institute Genome Sequencing Center for Infectious Disease"/>
            <person name="Wu L."/>
            <person name="Ma J."/>
        </authorList>
    </citation>
    <scope>NUCLEOTIDE SEQUENCE [LARGE SCALE GENOMIC DNA]</scope>
    <source>
        <strain evidence="2">JCM 4350</strain>
    </source>
</reference>
<protein>
    <submittedName>
        <fullName evidence="1">Uncharacterized protein</fullName>
    </submittedName>
</protein>
<sequence length="103" mass="11500">MAIDVMRFGLHRDLRKMRQDFSRATPRSTGARAPARARLRVFSVQVRPCLGGLVRCAAQAITRSAAISKKLNTSTESRHNFLLRSALYRPCGFVERTSGRPVA</sequence>
<accession>A0ABQ2TF63</accession>
<organism evidence="1 2">
    <name type="scientific">Streptomyces badius</name>
    <dbReference type="NCBI Taxonomy" id="1941"/>
    <lineage>
        <taxon>Bacteria</taxon>
        <taxon>Bacillati</taxon>
        <taxon>Actinomycetota</taxon>
        <taxon>Actinomycetes</taxon>
        <taxon>Kitasatosporales</taxon>
        <taxon>Streptomycetaceae</taxon>
        <taxon>Streptomyces</taxon>
    </lineage>
</organism>
<evidence type="ECO:0000313" key="1">
    <source>
        <dbReference type="EMBL" id="GGS67457.1"/>
    </source>
</evidence>
<keyword evidence="2" id="KW-1185">Reference proteome</keyword>
<dbReference type="EMBL" id="BMSZ01000014">
    <property type="protein sequence ID" value="GGS67457.1"/>
    <property type="molecule type" value="Genomic_DNA"/>
</dbReference>
<evidence type="ECO:0000313" key="2">
    <source>
        <dbReference type="Proteomes" id="UP000659767"/>
    </source>
</evidence>
<name>A0ABQ2TF63_STRBA</name>
<dbReference type="Proteomes" id="UP000659767">
    <property type="component" value="Unassembled WGS sequence"/>
</dbReference>
<comment type="caution">
    <text evidence="1">The sequence shown here is derived from an EMBL/GenBank/DDBJ whole genome shotgun (WGS) entry which is preliminary data.</text>
</comment>